<dbReference type="EMBL" id="JARGDH010000003">
    <property type="protein sequence ID" value="KAL0274471.1"/>
    <property type="molecule type" value="Genomic_DNA"/>
</dbReference>
<dbReference type="PANTHER" id="PTHR10174:SF212">
    <property type="entry name" value="MIP26555P1"/>
    <property type="match status" value="1"/>
</dbReference>
<accession>A0AAW2HXQ4</accession>
<dbReference type="Pfam" id="PF00650">
    <property type="entry name" value="CRAL_TRIO"/>
    <property type="match status" value="1"/>
</dbReference>
<dbReference type="InterPro" id="IPR036865">
    <property type="entry name" value="CRAL-TRIO_dom_sf"/>
</dbReference>
<dbReference type="Gene3D" id="3.40.525.10">
    <property type="entry name" value="CRAL-TRIO lipid binding domain"/>
    <property type="match status" value="1"/>
</dbReference>
<dbReference type="InterPro" id="IPR036273">
    <property type="entry name" value="CRAL/TRIO_N_dom_sf"/>
</dbReference>
<proteinExistence type="predicted"/>
<dbReference type="AlphaFoldDB" id="A0AAW2HXQ4"/>
<gene>
    <name evidence="2" type="ORF">PYX00_006884</name>
</gene>
<dbReference type="SMART" id="SM00516">
    <property type="entry name" value="SEC14"/>
    <property type="match status" value="1"/>
</dbReference>
<evidence type="ECO:0000313" key="2">
    <source>
        <dbReference type="EMBL" id="KAL0274471.1"/>
    </source>
</evidence>
<dbReference type="Gene3D" id="1.20.5.1200">
    <property type="entry name" value="Alpha-tocopherol transfer"/>
    <property type="match status" value="1"/>
</dbReference>
<evidence type="ECO:0000259" key="1">
    <source>
        <dbReference type="PROSITE" id="PS50191"/>
    </source>
</evidence>
<protein>
    <recommendedName>
        <fullName evidence="1">CRAL-TRIO domain-containing protein</fullName>
    </recommendedName>
</protein>
<dbReference type="GO" id="GO:1902936">
    <property type="term" value="F:phosphatidylinositol bisphosphate binding"/>
    <property type="evidence" value="ECO:0007669"/>
    <property type="project" value="TreeGrafter"/>
</dbReference>
<feature type="domain" description="CRAL-TRIO" evidence="1">
    <location>
        <begin position="82"/>
        <end position="244"/>
    </location>
</feature>
<name>A0AAW2HXQ4_9NEOP</name>
<reference evidence="2" key="1">
    <citation type="journal article" date="2024" name="Gigascience">
        <title>Chromosome-level genome of the poultry shaft louse Menopon gallinae provides insight into the host-switching and adaptive evolution of parasitic lice.</title>
        <authorList>
            <person name="Xu Y."/>
            <person name="Ma L."/>
            <person name="Liu S."/>
            <person name="Liang Y."/>
            <person name="Liu Q."/>
            <person name="He Z."/>
            <person name="Tian L."/>
            <person name="Duan Y."/>
            <person name="Cai W."/>
            <person name="Li H."/>
            <person name="Song F."/>
        </authorList>
    </citation>
    <scope>NUCLEOTIDE SEQUENCE</scope>
    <source>
        <strain evidence="2">Cailab_2023a</strain>
    </source>
</reference>
<dbReference type="PROSITE" id="PS50191">
    <property type="entry name" value="CRAL_TRIO"/>
    <property type="match status" value="1"/>
</dbReference>
<dbReference type="CDD" id="cd00170">
    <property type="entry name" value="SEC14"/>
    <property type="match status" value="1"/>
</dbReference>
<dbReference type="SUPFAM" id="SSF46938">
    <property type="entry name" value="CRAL/TRIO N-terminal domain"/>
    <property type="match status" value="1"/>
</dbReference>
<dbReference type="SUPFAM" id="SSF52087">
    <property type="entry name" value="CRAL/TRIO domain"/>
    <property type="match status" value="1"/>
</dbReference>
<dbReference type="PANTHER" id="PTHR10174">
    <property type="entry name" value="ALPHA-TOCOPHEROL TRANSFER PROTEIN-RELATED"/>
    <property type="match status" value="1"/>
</dbReference>
<sequence>MAKAERELRETPEVRKKALEDLRALLENEKNMYFADRDEILIRYLRPVKFYPESALALMKRIAEFKQKHASVVKDLMPVMMEDVMLNNKGINVLVDRDQDGRRILVAQVGKNWDTSKVSNVQVFQLFYLIHLAALVEPATQVNGVVVIMDFEGLGLKQIKELTPNFSLRLLSFIQDAMPLRLKEVHIVKQPRIFSMVWKIFKPLIKEKLDKRLHFHGNDMSSLHKFISPSCLPEDYDGKLPKIDYSAREWYPVLRSLDSTMEEYNKFGFTAPPAAAAR</sequence>
<comment type="caution">
    <text evidence="2">The sequence shown here is derived from an EMBL/GenBank/DDBJ whole genome shotgun (WGS) entry which is preliminary data.</text>
</comment>
<dbReference type="GO" id="GO:0016020">
    <property type="term" value="C:membrane"/>
    <property type="evidence" value="ECO:0007669"/>
    <property type="project" value="TreeGrafter"/>
</dbReference>
<organism evidence="2">
    <name type="scientific">Menopon gallinae</name>
    <name type="common">poultry shaft louse</name>
    <dbReference type="NCBI Taxonomy" id="328185"/>
    <lineage>
        <taxon>Eukaryota</taxon>
        <taxon>Metazoa</taxon>
        <taxon>Ecdysozoa</taxon>
        <taxon>Arthropoda</taxon>
        <taxon>Hexapoda</taxon>
        <taxon>Insecta</taxon>
        <taxon>Pterygota</taxon>
        <taxon>Neoptera</taxon>
        <taxon>Paraneoptera</taxon>
        <taxon>Psocodea</taxon>
        <taxon>Troctomorpha</taxon>
        <taxon>Phthiraptera</taxon>
        <taxon>Amblycera</taxon>
        <taxon>Menoponidae</taxon>
        <taxon>Menopon</taxon>
    </lineage>
</organism>
<dbReference type="Gene3D" id="1.10.8.20">
    <property type="entry name" value="N-terminal domain of phosphatidylinositol transfer protein sec14p"/>
    <property type="match status" value="1"/>
</dbReference>
<dbReference type="InterPro" id="IPR001251">
    <property type="entry name" value="CRAL-TRIO_dom"/>
</dbReference>
<dbReference type="PRINTS" id="PR00180">
    <property type="entry name" value="CRETINALDHBP"/>
</dbReference>